<dbReference type="EC" id="2.7.11.1" evidence="1"/>
<comment type="catalytic activity">
    <reaction evidence="8">
        <text>L-seryl-[protein] + ATP = O-phospho-L-seryl-[protein] + ADP + H(+)</text>
        <dbReference type="Rhea" id="RHEA:17989"/>
        <dbReference type="Rhea" id="RHEA-COMP:9863"/>
        <dbReference type="Rhea" id="RHEA-COMP:11604"/>
        <dbReference type="ChEBI" id="CHEBI:15378"/>
        <dbReference type="ChEBI" id="CHEBI:29999"/>
        <dbReference type="ChEBI" id="CHEBI:30616"/>
        <dbReference type="ChEBI" id="CHEBI:83421"/>
        <dbReference type="ChEBI" id="CHEBI:456216"/>
        <dbReference type="EC" id="2.7.11.1"/>
    </reaction>
</comment>
<dbReference type="Pfam" id="PF00069">
    <property type="entry name" value="Pkinase"/>
    <property type="match status" value="1"/>
</dbReference>
<dbReference type="SMART" id="SM00220">
    <property type="entry name" value="S_TKc"/>
    <property type="match status" value="1"/>
</dbReference>
<dbReference type="EMBL" id="JADGJQ010000135">
    <property type="protein sequence ID" value="KAJ3167536.1"/>
    <property type="molecule type" value="Genomic_DNA"/>
</dbReference>
<dbReference type="SUPFAM" id="SSF56112">
    <property type="entry name" value="Protein kinase-like (PK-like)"/>
    <property type="match status" value="1"/>
</dbReference>
<keyword evidence="6" id="KW-0067">ATP-binding</keyword>
<evidence type="ECO:0000256" key="4">
    <source>
        <dbReference type="ARBA" id="ARBA00022741"/>
    </source>
</evidence>
<keyword evidence="3" id="KW-0808">Transferase</keyword>
<accession>A0AAD5TDF4</accession>
<keyword evidence="2" id="KW-0723">Serine/threonine-protein kinase</keyword>
<evidence type="ECO:0000256" key="8">
    <source>
        <dbReference type="ARBA" id="ARBA00048679"/>
    </source>
</evidence>
<dbReference type="InterPro" id="IPR008271">
    <property type="entry name" value="Ser/Thr_kinase_AS"/>
</dbReference>
<dbReference type="InterPro" id="IPR011009">
    <property type="entry name" value="Kinase-like_dom_sf"/>
</dbReference>
<comment type="caution">
    <text evidence="10">The sequence shown here is derived from an EMBL/GenBank/DDBJ whole genome shotgun (WGS) entry which is preliminary data.</text>
</comment>
<dbReference type="GO" id="GO:0005524">
    <property type="term" value="F:ATP binding"/>
    <property type="evidence" value="ECO:0007669"/>
    <property type="project" value="UniProtKB-KW"/>
</dbReference>
<evidence type="ECO:0000259" key="9">
    <source>
        <dbReference type="PROSITE" id="PS50011"/>
    </source>
</evidence>
<dbReference type="PANTHER" id="PTHR43671">
    <property type="entry name" value="SERINE/THREONINE-PROTEIN KINASE NEK"/>
    <property type="match status" value="1"/>
</dbReference>
<feature type="domain" description="Protein kinase" evidence="9">
    <location>
        <begin position="28"/>
        <end position="334"/>
    </location>
</feature>
<evidence type="ECO:0000256" key="1">
    <source>
        <dbReference type="ARBA" id="ARBA00012513"/>
    </source>
</evidence>
<keyword evidence="4" id="KW-0547">Nucleotide-binding</keyword>
<protein>
    <recommendedName>
        <fullName evidence="1">non-specific serine/threonine protein kinase</fullName>
        <ecNumber evidence="1">2.7.11.1</ecNumber>
    </recommendedName>
</protein>
<evidence type="ECO:0000313" key="10">
    <source>
        <dbReference type="EMBL" id="KAJ3167536.1"/>
    </source>
</evidence>
<name>A0AAD5TDF4_9FUNG</name>
<evidence type="ECO:0000256" key="7">
    <source>
        <dbReference type="ARBA" id="ARBA00047899"/>
    </source>
</evidence>
<reference evidence="10" key="1">
    <citation type="submission" date="2020-05" db="EMBL/GenBank/DDBJ databases">
        <title>Phylogenomic resolution of chytrid fungi.</title>
        <authorList>
            <person name="Stajich J.E."/>
            <person name="Amses K."/>
            <person name="Simmons R."/>
            <person name="Seto K."/>
            <person name="Myers J."/>
            <person name="Bonds A."/>
            <person name="Quandt C.A."/>
            <person name="Barry K."/>
            <person name="Liu P."/>
            <person name="Grigoriev I."/>
            <person name="Longcore J.E."/>
            <person name="James T.Y."/>
        </authorList>
    </citation>
    <scope>NUCLEOTIDE SEQUENCE</scope>
    <source>
        <strain evidence="10">JEL0379</strain>
    </source>
</reference>
<dbReference type="PANTHER" id="PTHR43671:SF98">
    <property type="entry name" value="SERINE_THREONINE-PROTEIN KINASE NEK11"/>
    <property type="match status" value="1"/>
</dbReference>
<sequence>MSIRELDPTDVIILKHNEKVRWSVPVHVRGTRDLSGGEAEVVAVVDSDGMRVAKKTYFVVPRTPKGEPTINIEIRIYAALRAVPYTLDFLGCVQRNLKKGPTLDTYLSPWCDNSLQDLVGTSADPATRVQWFTDLSGEEQWKRICVILLQLSRALFLFHSLKEPLIHHDIKPSNLLFHPETHAIIFIDFGVSRICSDGTTGFAPGGTRTYSSPEFLEDAVTNRKSDVYSLGCVVVELLAKASGKDVSKFRKYRKEDRILVNGRWQRNPAIKSVRFEDPATLRDDSFARHPETVAAYVDSMREPGVFKKLCDIAMLCLSADPRIRPSASSLHTELRNAILHEIDEDAQTEFPALPISPASSKNALVVGVESPDSSEDEGMDLRKYMKQVSL</sequence>
<dbReference type="GO" id="GO:0004674">
    <property type="term" value="F:protein serine/threonine kinase activity"/>
    <property type="evidence" value="ECO:0007669"/>
    <property type="project" value="UniProtKB-KW"/>
</dbReference>
<evidence type="ECO:0000313" key="11">
    <source>
        <dbReference type="Proteomes" id="UP001212152"/>
    </source>
</evidence>
<dbReference type="PROSITE" id="PS50011">
    <property type="entry name" value="PROTEIN_KINASE_DOM"/>
    <property type="match status" value="1"/>
</dbReference>
<evidence type="ECO:0000256" key="5">
    <source>
        <dbReference type="ARBA" id="ARBA00022777"/>
    </source>
</evidence>
<keyword evidence="11" id="KW-1185">Reference proteome</keyword>
<gene>
    <name evidence="10" type="ORF">HDU87_001485</name>
</gene>
<keyword evidence="5" id="KW-0418">Kinase</keyword>
<evidence type="ECO:0000256" key="3">
    <source>
        <dbReference type="ARBA" id="ARBA00022679"/>
    </source>
</evidence>
<dbReference type="PROSITE" id="PS00108">
    <property type="entry name" value="PROTEIN_KINASE_ST"/>
    <property type="match status" value="1"/>
</dbReference>
<dbReference type="Gene3D" id="1.10.510.10">
    <property type="entry name" value="Transferase(Phosphotransferase) domain 1"/>
    <property type="match status" value="1"/>
</dbReference>
<dbReference type="AlphaFoldDB" id="A0AAD5TDF4"/>
<evidence type="ECO:0000256" key="6">
    <source>
        <dbReference type="ARBA" id="ARBA00022840"/>
    </source>
</evidence>
<comment type="catalytic activity">
    <reaction evidence="7">
        <text>L-threonyl-[protein] + ATP = O-phospho-L-threonyl-[protein] + ADP + H(+)</text>
        <dbReference type="Rhea" id="RHEA:46608"/>
        <dbReference type="Rhea" id="RHEA-COMP:11060"/>
        <dbReference type="Rhea" id="RHEA-COMP:11605"/>
        <dbReference type="ChEBI" id="CHEBI:15378"/>
        <dbReference type="ChEBI" id="CHEBI:30013"/>
        <dbReference type="ChEBI" id="CHEBI:30616"/>
        <dbReference type="ChEBI" id="CHEBI:61977"/>
        <dbReference type="ChEBI" id="CHEBI:456216"/>
        <dbReference type="EC" id="2.7.11.1"/>
    </reaction>
</comment>
<dbReference type="InterPro" id="IPR000719">
    <property type="entry name" value="Prot_kinase_dom"/>
</dbReference>
<proteinExistence type="predicted"/>
<dbReference type="Proteomes" id="UP001212152">
    <property type="component" value="Unassembled WGS sequence"/>
</dbReference>
<evidence type="ECO:0000256" key="2">
    <source>
        <dbReference type="ARBA" id="ARBA00022527"/>
    </source>
</evidence>
<dbReference type="InterPro" id="IPR050660">
    <property type="entry name" value="NEK_Ser/Thr_kinase"/>
</dbReference>
<organism evidence="10 11">
    <name type="scientific">Geranomyces variabilis</name>
    <dbReference type="NCBI Taxonomy" id="109894"/>
    <lineage>
        <taxon>Eukaryota</taxon>
        <taxon>Fungi</taxon>
        <taxon>Fungi incertae sedis</taxon>
        <taxon>Chytridiomycota</taxon>
        <taxon>Chytridiomycota incertae sedis</taxon>
        <taxon>Chytridiomycetes</taxon>
        <taxon>Spizellomycetales</taxon>
        <taxon>Powellomycetaceae</taxon>
        <taxon>Geranomyces</taxon>
    </lineage>
</organism>